<dbReference type="GO" id="GO:0046872">
    <property type="term" value="F:metal ion binding"/>
    <property type="evidence" value="ECO:0007669"/>
    <property type="project" value="UniProtKB-KW"/>
</dbReference>
<dbReference type="PANTHER" id="PTHR31845:SF34">
    <property type="entry name" value="TRANSCRIPTIONAL ACTIVATOR OF PROTEASES PRTT"/>
    <property type="match status" value="1"/>
</dbReference>
<organism evidence="9 10">
    <name type="scientific">Aureobasidium pullulans</name>
    <name type="common">Black yeast</name>
    <name type="synonym">Pullularia pullulans</name>
    <dbReference type="NCBI Taxonomy" id="5580"/>
    <lineage>
        <taxon>Eukaryota</taxon>
        <taxon>Fungi</taxon>
        <taxon>Dikarya</taxon>
        <taxon>Ascomycota</taxon>
        <taxon>Pezizomycotina</taxon>
        <taxon>Dothideomycetes</taxon>
        <taxon>Dothideomycetidae</taxon>
        <taxon>Dothideales</taxon>
        <taxon>Saccotheciaceae</taxon>
        <taxon>Aureobasidium</taxon>
    </lineage>
</organism>
<evidence type="ECO:0000313" key="9">
    <source>
        <dbReference type="EMBL" id="TIA40446.1"/>
    </source>
</evidence>
<comment type="subcellular location">
    <subcellularLocation>
        <location evidence="1">Nucleus</location>
    </subcellularLocation>
</comment>
<keyword evidence="5" id="KW-0238">DNA-binding</keyword>
<keyword evidence="3" id="KW-0862">Zinc</keyword>
<protein>
    <recommendedName>
        <fullName evidence="11">Transcription factor domain-containing protein</fullName>
    </recommendedName>
</protein>
<dbReference type="InterPro" id="IPR051089">
    <property type="entry name" value="prtT"/>
</dbReference>
<feature type="region of interest" description="Disordered" evidence="8">
    <location>
        <begin position="573"/>
        <end position="595"/>
    </location>
</feature>
<sequence>MRNDGPTWRCVGQDGSCRKHPSRQALRSPPDSGNLFLSIPERLASNSNCKRIQKIAPTWRPSRNGRPSGFVLEKPANRAARPKQDVKCNRRQTSVTAAKYLSSLECELPKRNTARVPAPASSSSVPDNNNVEDRLKRVEQMIARLSEAVFPQPGPVLNGIGDAVVSPDATHPGDGSTETHISQNYPKPVEILQDLQSELYGQVATPSEQTSRLDVVSVGILSNDTAIELLRTSIDRYSKWIPLAEVVKFVSNVSQRFVRNSPLLMNVLCLLATRYHPEIASQTVSDIYKHVKRMVADAVIDTPPVASSVIQAFTLLCLFSPAVQTDKPLDSWHLSAITANHAVIAFGPSNVQQPGAAEERTIEQLRVWGSLCLTHLQYSIGSGRPLTIAIRLMDGCRRLLEQPTIMPFDTPLIAELQFYICLHTALGNPAATPESAFAPWDFAWSRFLTNSGPPRTLELSHWFGHLLLHRRNASSHHDQSPQSAHERNIPSWRESANIVSQFVRDASDRAPDLPDFAFFIASYAALVLCESAIDHHLVDNLRAYLFKVACGESHIAFKHACIIQRALERSRHADVSGEDSTNGGPELSPNTAGTPLPSQSMNLNEFDALAGFDIFGEYFTVGKSVMMALEGCNVNIPRLRRRLNTRLSKCVWLSAGSSFSLLHDN</sequence>
<dbReference type="GO" id="GO:0005634">
    <property type="term" value="C:nucleus"/>
    <property type="evidence" value="ECO:0007669"/>
    <property type="project" value="UniProtKB-SubCell"/>
</dbReference>
<evidence type="ECO:0000256" key="7">
    <source>
        <dbReference type="ARBA" id="ARBA00023242"/>
    </source>
</evidence>
<dbReference type="GO" id="GO:0000981">
    <property type="term" value="F:DNA-binding transcription factor activity, RNA polymerase II-specific"/>
    <property type="evidence" value="ECO:0007669"/>
    <property type="project" value="TreeGrafter"/>
</dbReference>
<keyword evidence="4" id="KW-0805">Transcription regulation</keyword>
<feature type="region of interest" description="Disordered" evidence="8">
    <location>
        <begin position="1"/>
        <end position="34"/>
    </location>
</feature>
<accession>A0A4T0BZI7</accession>
<evidence type="ECO:0000256" key="2">
    <source>
        <dbReference type="ARBA" id="ARBA00022723"/>
    </source>
</evidence>
<evidence type="ECO:0008006" key="11">
    <source>
        <dbReference type="Google" id="ProtNLM"/>
    </source>
</evidence>
<name>A0A4T0BZI7_AURPU</name>
<dbReference type="AlphaFoldDB" id="A0A4T0BZI7"/>
<keyword evidence="7" id="KW-0539">Nucleus</keyword>
<keyword evidence="6" id="KW-0804">Transcription</keyword>
<evidence type="ECO:0000313" key="10">
    <source>
        <dbReference type="Proteomes" id="UP000308724"/>
    </source>
</evidence>
<evidence type="ECO:0000256" key="4">
    <source>
        <dbReference type="ARBA" id="ARBA00023015"/>
    </source>
</evidence>
<evidence type="ECO:0000256" key="8">
    <source>
        <dbReference type="SAM" id="MobiDB-lite"/>
    </source>
</evidence>
<evidence type="ECO:0000256" key="3">
    <source>
        <dbReference type="ARBA" id="ARBA00022833"/>
    </source>
</evidence>
<evidence type="ECO:0000256" key="5">
    <source>
        <dbReference type="ARBA" id="ARBA00023125"/>
    </source>
</evidence>
<dbReference type="GO" id="GO:0000976">
    <property type="term" value="F:transcription cis-regulatory region binding"/>
    <property type="evidence" value="ECO:0007669"/>
    <property type="project" value="TreeGrafter"/>
</dbReference>
<dbReference type="PANTHER" id="PTHR31845">
    <property type="entry name" value="FINGER DOMAIN PROTEIN, PUTATIVE-RELATED"/>
    <property type="match status" value="1"/>
</dbReference>
<reference evidence="9 10" key="1">
    <citation type="submission" date="2018-10" db="EMBL/GenBank/DDBJ databases">
        <title>Fifty Aureobasidium pullulans genomes reveal a recombining polyextremotolerant generalist.</title>
        <authorList>
            <person name="Gostincar C."/>
            <person name="Turk M."/>
            <person name="Zajc J."/>
            <person name="Gunde-Cimerman N."/>
        </authorList>
    </citation>
    <scope>NUCLEOTIDE SEQUENCE [LARGE SCALE GENOMIC DNA]</scope>
    <source>
        <strain evidence="9 10">EXF-1645</strain>
    </source>
</reference>
<gene>
    <name evidence="9" type="ORF">D6C78_02539</name>
</gene>
<evidence type="ECO:0000256" key="6">
    <source>
        <dbReference type="ARBA" id="ARBA00023163"/>
    </source>
</evidence>
<proteinExistence type="predicted"/>
<feature type="compositionally biased region" description="Polar residues" evidence="8">
    <location>
        <begin position="578"/>
        <end position="595"/>
    </location>
</feature>
<keyword evidence="2" id="KW-0479">Metal-binding</keyword>
<dbReference type="EMBL" id="QZBZ01000032">
    <property type="protein sequence ID" value="TIA40446.1"/>
    <property type="molecule type" value="Genomic_DNA"/>
</dbReference>
<dbReference type="Proteomes" id="UP000308724">
    <property type="component" value="Unassembled WGS sequence"/>
</dbReference>
<dbReference type="CDD" id="cd12148">
    <property type="entry name" value="fungal_TF_MHR"/>
    <property type="match status" value="1"/>
</dbReference>
<comment type="caution">
    <text evidence="9">The sequence shown here is derived from an EMBL/GenBank/DDBJ whole genome shotgun (WGS) entry which is preliminary data.</text>
</comment>
<evidence type="ECO:0000256" key="1">
    <source>
        <dbReference type="ARBA" id="ARBA00004123"/>
    </source>
</evidence>